<evidence type="ECO:0000256" key="1">
    <source>
        <dbReference type="SAM" id="SignalP"/>
    </source>
</evidence>
<name>A0ABV7L9L3_9PROT</name>
<feature type="chain" id="PRO_5046162813" description="Lipoprotein" evidence="1">
    <location>
        <begin position="24"/>
        <end position="292"/>
    </location>
</feature>
<proteinExistence type="predicted"/>
<gene>
    <name evidence="2" type="ORF">ACFOGJ_27865</name>
</gene>
<feature type="signal peptide" evidence="1">
    <location>
        <begin position="1"/>
        <end position="23"/>
    </location>
</feature>
<keyword evidence="3" id="KW-1185">Reference proteome</keyword>
<sequence>MPAFPPLKLIAAGMACLALSACGNVPELLMMGESRSAAVSRYALESAPKTSGCVPEERSGAQIQKLPAPSVALLLGGFSLATTAASDAAADAVKAKAKRFSRTFVVATNVESFSPTKDKPACFLVERQPKLSTDGTPLGDNSDMKLLLRFTPFGAGAVTVEPVELRVTNGFLASTLPDDRTASYDVSVGMAVIPGPGEDRWLVPAYNQNIRISDIALDKSYTGGELLARMEANTTALMPDPAGRPVTVAVSVTEHGSGAERLGGFDEARYKANAALIRTALGNYLKERVTAE</sequence>
<organism evidence="2 3">
    <name type="scientific">Marinibaculum pumilum</name>
    <dbReference type="NCBI Taxonomy" id="1766165"/>
    <lineage>
        <taxon>Bacteria</taxon>
        <taxon>Pseudomonadati</taxon>
        <taxon>Pseudomonadota</taxon>
        <taxon>Alphaproteobacteria</taxon>
        <taxon>Rhodospirillales</taxon>
        <taxon>Rhodospirillaceae</taxon>
        <taxon>Marinibaculum</taxon>
    </lineage>
</organism>
<reference evidence="3" key="1">
    <citation type="journal article" date="2019" name="Int. J. Syst. Evol. Microbiol.">
        <title>The Global Catalogue of Microorganisms (GCM) 10K type strain sequencing project: providing services to taxonomists for standard genome sequencing and annotation.</title>
        <authorList>
            <consortium name="The Broad Institute Genomics Platform"/>
            <consortium name="The Broad Institute Genome Sequencing Center for Infectious Disease"/>
            <person name="Wu L."/>
            <person name="Ma J."/>
        </authorList>
    </citation>
    <scope>NUCLEOTIDE SEQUENCE [LARGE SCALE GENOMIC DNA]</scope>
    <source>
        <strain evidence="3">KCTC 42964</strain>
    </source>
</reference>
<protein>
    <recommendedName>
        <fullName evidence="4">Lipoprotein</fullName>
    </recommendedName>
</protein>
<dbReference type="RefSeq" id="WP_379906563.1">
    <property type="nucleotide sequence ID" value="NZ_JBHRTR010000054.1"/>
</dbReference>
<dbReference type="Proteomes" id="UP001595528">
    <property type="component" value="Unassembled WGS sequence"/>
</dbReference>
<dbReference type="EMBL" id="JBHRTR010000054">
    <property type="protein sequence ID" value="MFC3231096.1"/>
    <property type="molecule type" value="Genomic_DNA"/>
</dbReference>
<evidence type="ECO:0008006" key="4">
    <source>
        <dbReference type="Google" id="ProtNLM"/>
    </source>
</evidence>
<keyword evidence="1" id="KW-0732">Signal</keyword>
<evidence type="ECO:0000313" key="3">
    <source>
        <dbReference type="Proteomes" id="UP001595528"/>
    </source>
</evidence>
<evidence type="ECO:0000313" key="2">
    <source>
        <dbReference type="EMBL" id="MFC3231096.1"/>
    </source>
</evidence>
<comment type="caution">
    <text evidence="2">The sequence shown here is derived from an EMBL/GenBank/DDBJ whole genome shotgun (WGS) entry which is preliminary data.</text>
</comment>
<accession>A0ABV7L9L3</accession>